<name>L8HDG7_ACACF</name>
<dbReference type="SUPFAM" id="SSF52402">
    <property type="entry name" value="Adenine nucleotide alpha hydrolases-like"/>
    <property type="match status" value="1"/>
</dbReference>
<dbReference type="CDD" id="cd00293">
    <property type="entry name" value="USP-like"/>
    <property type="match status" value="1"/>
</dbReference>
<protein>
    <recommendedName>
        <fullName evidence="1">UspA domain-containing protein</fullName>
    </recommendedName>
</protein>
<dbReference type="OrthoDB" id="33564at2759"/>
<dbReference type="KEGG" id="acan:ACA1_071810"/>
<dbReference type="GeneID" id="14924540"/>
<keyword evidence="3" id="KW-1185">Reference proteome</keyword>
<dbReference type="VEuPathDB" id="AmoebaDB:ACA1_071810"/>
<organism evidence="2 3">
    <name type="scientific">Acanthamoeba castellanii (strain ATCC 30010 / Neff)</name>
    <dbReference type="NCBI Taxonomy" id="1257118"/>
    <lineage>
        <taxon>Eukaryota</taxon>
        <taxon>Amoebozoa</taxon>
        <taxon>Discosea</taxon>
        <taxon>Longamoebia</taxon>
        <taxon>Centramoebida</taxon>
        <taxon>Acanthamoebidae</taxon>
        <taxon>Acanthamoeba</taxon>
    </lineage>
</organism>
<evidence type="ECO:0000313" key="2">
    <source>
        <dbReference type="EMBL" id="ELR23559.1"/>
    </source>
</evidence>
<reference evidence="2 3" key="1">
    <citation type="journal article" date="2013" name="Genome Biol.">
        <title>Genome of Acanthamoeba castellanii highlights extensive lateral gene transfer and early evolution of tyrosine kinase signaling.</title>
        <authorList>
            <person name="Clarke M."/>
            <person name="Lohan A.J."/>
            <person name="Liu B."/>
            <person name="Lagkouvardos I."/>
            <person name="Roy S."/>
            <person name="Zafar N."/>
            <person name="Bertelli C."/>
            <person name="Schilde C."/>
            <person name="Kianianmomeni A."/>
            <person name="Burglin T.R."/>
            <person name="Frech C."/>
            <person name="Turcotte B."/>
            <person name="Kopec K.O."/>
            <person name="Synnott J.M."/>
            <person name="Choo C."/>
            <person name="Paponov I."/>
            <person name="Finkler A."/>
            <person name="Soon Heng Tan C."/>
            <person name="Hutchins A.P."/>
            <person name="Weinmeier T."/>
            <person name="Rattei T."/>
            <person name="Chu J.S."/>
            <person name="Gimenez G."/>
            <person name="Irimia M."/>
            <person name="Rigden D.J."/>
            <person name="Fitzpatrick D.A."/>
            <person name="Lorenzo-Morales J."/>
            <person name="Bateman A."/>
            <person name="Chiu C.H."/>
            <person name="Tang P."/>
            <person name="Hegemann P."/>
            <person name="Fromm H."/>
            <person name="Raoult D."/>
            <person name="Greub G."/>
            <person name="Miranda-Saavedra D."/>
            <person name="Chen N."/>
            <person name="Nash P."/>
            <person name="Ginger M.L."/>
            <person name="Horn M."/>
            <person name="Schaap P."/>
            <person name="Caler L."/>
            <person name="Loftus B."/>
        </authorList>
    </citation>
    <scope>NUCLEOTIDE SEQUENCE [LARGE SCALE GENOMIC DNA]</scope>
    <source>
        <strain evidence="2 3">Neff</strain>
    </source>
</reference>
<dbReference type="EMBL" id="KB007857">
    <property type="protein sequence ID" value="ELR23559.1"/>
    <property type="molecule type" value="Genomic_DNA"/>
</dbReference>
<gene>
    <name evidence="2" type="ORF">ACA1_071810</name>
</gene>
<dbReference type="RefSeq" id="XP_004353087.1">
    <property type="nucleotide sequence ID" value="XM_004353035.1"/>
</dbReference>
<proteinExistence type="predicted"/>
<evidence type="ECO:0000313" key="3">
    <source>
        <dbReference type="Proteomes" id="UP000011083"/>
    </source>
</evidence>
<sequence>MMMLKPNATFKEFAEDNYCKQSIRVAESFILKNTKNIIWVNKDKHTVDEMQKLLKVNCLHKGDFGSCKGKKWMVAVDGSNSSYLALEETLKLADPVKDHVFVITVREKTKVSKRAKTLEADVRLNFEMWKAARDIATSCDDRMKESEYEYTVLFPDAYDARRMLVNLCHRFKVDYLCIGKHKKGERKTRPFTFKKSMAVYANKKALCQVLLF</sequence>
<dbReference type="InterPro" id="IPR014729">
    <property type="entry name" value="Rossmann-like_a/b/a_fold"/>
</dbReference>
<dbReference type="Pfam" id="PF00582">
    <property type="entry name" value="Usp"/>
    <property type="match status" value="1"/>
</dbReference>
<dbReference type="AlphaFoldDB" id="L8HDG7"/>
<dbReference type="Gene3D" id="3.40.50.620">
    <property type="entry name" value="HUPs"/>
    <property type="match status" value="1"/>
</dbReference>
<evidence type="ECO:0000259" key="1">
    <source>
        <dbReference type="Pfam" id="PF00582"/>
    </source>
</evidence>
<accession>L8HDG7</accession>
<feature type="domain" description="UspA" evidence="1">
    <location>
        <begin position="71"/>
        <end position="186"/>
    </location>
</feature>
<dbReference type="InterPro" id="IPR006016">
    <property type="entry name" value="UspA"/>
</dbReference>
<dbReference type="Proteomes" id="UP000011083">
    <property type="component" value="Unassembled WGS sequence"/>
</dbReference>